<evidence type="ECO:0000313" key="28">
    <source>
        <dbReference type="EMBL" id="QED43029.1"/>
    </source>
</evidence>
<keyword evidence="12" id="KW-0694">RNA-binding</keyword>
<dbReference type="Pfam" id="PF02247">
    <property type="entry name" value="Como_LCP"/>
    <property type="match status" value="1"/>
</dbReference>
<dbReference type="GO" id="GO:0003677">
    <property type="term" value="F:DNA binding"/>
    <property type="evidence" value="ECO:0007669"/>
    <property type="project" value="UniProtKB-KW"/>
</dbReference>
<keyword evidence="27" id="KW-0812">Transmembrane</keyword>
<comment type="function">
    <text evidence="1">Responsible for viral RNA2 accumulation. May function by recruiting the RNA1-encoded polyprotein that contains the replication protein to RNA2 and enable its replication.</text>
</comment>
<dbReference type="GO" id="GO:0039617">
    <property type="term" value="C:T=3 icosahedral viral capsid"/>
    <property type="evidence" value="ECO:0007669"/>
    <property type="project" value="UniProtKB-KW"/>
</dbReference>
<comment type="function">
    <text evidence="23">Transports the viral genome to neighboring plant cells directly through plasmosdesmata, without any budding. The movement protein allows efficient cell to cell propagation, by bypassing the host cell wall barrier. Acts by forming a tubular structure at the host plasmodesmata, enlarging it enough to allow free passage of virion capsids. Binds to GTP and to single-stranded RNA and single-stranded DNA in a non-sequence-specific manner.</text>
</comment>
<evidence type="ECO:0000256" key="19">
    <source>
        <dbReference type="ARBA" id="ARBA00030233"/>
    </source>
</evidence>
<keyword evidence="15" id="KW-1031">Host cell junction</keyword>
<keyword evidence="5" id="KW-0813">Transport</keyword>
<comment type="subunit">
    <text evidence="24">Interacts (via C-terminus) with the large capsid protein.</text>
</comment>
<keyword evidence="27" id="KW-0472">Membrane</keyword>
<proteinExistence type="predicted"/>
<accession>A0A7G3KJ42</accession>
<evidence type="ECO:0000256" key="20">
    <source>
        <dbReference type="ARBA" id="ARBA00031918"/>
    </source>
</evidence>
<evidence type="ECO:0000256" key="10">
    <source>
        <dbReference type="ARBA" id="ARBA00022741"/>
    </source>
</evidence>
<dbReference type="GO" id="GO:0044219">
    <property type="term" value="C:host cell plasmodesma"/>
    <property type="evidence" value="ECO:0007669"/>
    <property type="project" value="UniProtKB-SubCell"/>
</dbReference>
<dbReference type="EMBL" id="MK231039">
    <property type="protein sequence ID" value="QED43029.1"/>
    <property type="molecule type" value="Genomic_RNA"/>
</dbReference>
<evidence type="ECO:0000256" key="9">
    <source>
        <dbReference type="ARBA" id="ARBA00022632"/>
    </source>
</evidence>
<keyword evidence="16" id="KW-0238">DNA-binding</keyword>
<comment type="subunit">
    <text evidence="25">Interacts with the large capsid protein.</text>
</comment>
<evidence type="ECO:0000256" key="5">
    <source>
        <dbReference type="ARBA" id="ARBA00022448"/>
    </source>
</evidence>
<feature type="transmembrane region" description="Helical" evidence="27">
    <location>
        <begin position="38"/>
        <end position="55"/>
    </location>
</feature>
<keyword evidence="6" id="KW-0941">Suppressor of RNA silencing</keyword>
<evidence type="ECO:0000256" key="23">
    <source>
        <dbReference type="ARBA" id="ARBA00046110"/>
    </source>
</evidence>
<keyword evidence="8" id="KW-0945">Host-virus interaction</keyword>
<evidence type="ECO:0000256" key="26">
    <source>
        <dbReference type="SAM" id="MobiDB-lite"/>
    </source>
</evidence>
<evidence type="ECO:0000256" key="14">
    <source>
        <dbReference type="ARBA" id="ARBA00023060"/>
    </source>
</evidence>
<keyword evidence="13" id="KW-0916">Viral movement protein</keyword>
<evidence type="ECO:0000256" key="15">
    <source>
        <dbReference type="ARBA" id="ARBA00023081"/>
    </source>
</evidence>
<evidence type="ECO:0000256" key="3">
    <source>
        <dbReference type="ARBA" id="ARBA00004621"/>
    </source>
</evidence>
<evidence type="ECO:0000256" key="17">
    <source>
        <dbReference type="ARBA" id="ARBA00023134"/>
    </source>
</evidence>
<dbReference type="InterPro" id="IPR003181">
    <property type="entry name" value="Como_LCP"/>
</dbReference>
<evidence type="ECO:0000256" key="11">
    <source>
        <dbReference type="ARBA" id="ARBA00022844"/>
    </source>
</evidence>
<dbReference type="Pfam" id="PF02248">
    <property type="entry name" value="Como_SCP"/>
    <property type="match status" value="1"/>
</dbReference>
<keyword evidence="9" id="KW-1090">Inhibition of host innate immune response by virus</keyword>
<evidence type="ECO:0000256" key="6">
    <source>
        <dbReference type="ARBA" id="ARBA00022463"/>
    </source>
</evidence>
<reference evidence="28" key="1">
    <citation type="submission" date="2018-11" db="EMBL/GenBank/DDBJ databases">
        <authorList>
            <person name="Jo Y."/>
            <person name="Cho W.K."/>
        </authorList>
    </citation>
    <scope>NUCLEOTIDE SEQUENCE</scope>
    <source>
        <strain evidence="28">Won</strain>
    </source>
</reference>
<dbReference type="GO" id="GO:0005525">
    <property type="term" value="F:GTP binding"/>
    <property type="evidence" value="ECO:0007669"/>
    <property type="project" value="UniProtKB-KW"/>
</dbReference>
<dbReference type="InterPro" id="IPR029053">
    <property type="entry name" value="Viral_coat"/>
</dbReference>
<dbReference type="GO" id="GO:0003723">
    <property type="term" value="F:RNA binding"/>
    <property type="evidence" value="ECO:0007669"/>
    <property type="project" value="UniProtKB-KW"/>
</dbReference>
<keyword evidence="7" id="KW-0167">Capsid protein</keyword>
<keyword evidence="14" id="KW-1142">T=3 icosahedral capsid protein</keyword>
<evidence type="ECO:0000256" key="16">
    <source>
        <dbReference type="ARBA" id="ARBA00023125"/>
    </source>
</evidence>
<dbReference type="GO" id="GO:0005198">
    <property type="term" value="F:structural molecule activity"/>
    <property type="evidence" value="ECO:0007669"/>
    <property type="project" value="InterPro"/>
</dbReference>
<keyword evidence="17" id="KW-0342">GTP-binding</keyword>
<keyword evidence="10" id="KW-0547">Nucleotide-binding</keyword>
<evidence type="ECO:0000256" key="27">
    <source>
        <dbReference type="SAM" id="Phobius"/>
    </source>
</evidence>
<dbReference type="GO" id="GO:0046740">
    <property type="term" value="P:transport of virus in host, cell to cell"/>
    <property type="evidence" value="ECO:0007669"/>
    <property type="project" value="UniProtKB-KW"/>
</dbReference>
<evidence type="ECO:0000256" key="13">
    <source>
        <dbReference type="ARBA" id="ARBA00023031"/>
    </source>
</evidence>
<evidence type="ECO:0000256" key="22">
    <source>
        <dbReference type="ARBA" id="ARBA00033402"/>
    </source>
</evidence>
<evidence type="ECO:0000256" key="1">
    <source>
        <dbReference type="ARBA" id="ARBA00003642"/>
    </source>
</evidence>
<evidence type="ECO:0000256" key="12">
    <source>
        <dbReference type="ARBA" id="ARBA00022884"/>
    </source>
</evidence>
<keyword evidence="27" id="KW-1133">Transmembrane helix</keyword>
<comment type="subcellular location">
    <subcellularLocation>
        <location evidence="3">Host cell junction</location>
        <location evidence="3">Host plasmodesma</location>
    </subcellularLocation>
    <subcellularLocation>
        <location evidence="2">Virion</location>
    </subcellularLocation>
</comment>
<feature type="region of interest" description="Disordered" evidence="26">
    <location>
        <begin position="1026"/>
        <end position="1046"/>
    </location>
</feature>
<protein>
    <recommendedName>
        <fullName evidence="4">RNA2 polyprotein</fullName>
    </recommendedName>
    <alternativeName>
        <fullName evidence="21">Genome polyprotein M</fullName>
    </alternativeName>
    <alternativeName>
        <fullName evidence="22">M RNA polyprotein</fullName>
    </alternativeName>
    <alternativeName>
        <fullName evidence="19">Middle component RNA polyprotein</fullName>
    </alternativeName>
    <alternativeName>
        <fullName evidence="20">P2</fullName>
    </alternativeName>
</protein>
<dbReference type="SUPFAM" id="SSF88633">
    <property type="entry name" value="Positive stranded ssRNA viruses"/>
    <property type="match status" value="3"/>
</dbReference>
<evidence type="ECO:0000256" key="18">
    <source>
        <dbReference type="ARBA" id="ARBA00023280"/>
    </source>
</evidence>
<sequence length="1046" mass="117186">MSRRYKTIDYCFDNPCVIIPGSFEGKTQEKYNLGLRSNFFLFTIILLFSEFVRWLESLDILVLGNKYCRDKFFYLHDKLFEGSRQFKRKHLALSEVRIQASSKEMELAIERGMPAQALHMKESLFAASKEKKARGPLGDEIPKGKNMYETNSRMFSMLRKLGKTKSVSIGDIPGNEIVEMKHIDVGTLTPGENEVVHVKLVDETLLPQPKISDYDMTMERNTLSKRAHALHVGAIEVIFNSYASPDSDIVGGMLLVDTHHTKLENAIRSVFVTSLAGGKPIRVLMFPNTLVEIGPEMNDRFKLLCTTSNGDIAKGKNLAAVKVNIVGCTVGLHNTYTPSKFLEQELNTERGTVTEYLGRTSFVTHNINTITEEKMREQNFQFDLPMVGSSSRRMSFSLANKGLLAPMLQKPGHRRQTSLDRIAKQMSETTLVDPVEGEVQISYGQASTKESIMTTFAHDPVVEEPYLHKRIAQTKVVLPKILQGGTILFEGKLADVLTKTTLRMTNAFKRTHVQKQRLVALATVGVPENTGLCLMMCYNSSIRGKATVDAYTASSQASHIWNPACKQSARLEISPNPVKKEWSYQYLRMSNCHFSVVCISGWTATPLTNISMTIDWFLSNEECVEDIYCIGGYNPTLKLNRWMGKLTFPQGTDVLVRRMPLAIGGGAGGSGQVYMNMPNALSSMWRYIMGGMKFDVIKMSSPYIKSTIAFLIAFTDVDATTLDIEDYPHRLVQFGEVQERVTLDFKPEEFVMAWSSQVRSNTPISEEGCPYLYAITHDSTGSTIAGDFNLGVILTEMYQFTGIGRNPGWIGARSLIADAQGVRTTKKGVFNKLFEVRGPPEAKADEIVAFSIDLIGVGIATAGKGAWSVETVNSPMNNLLRTATWKTGTIRFQVLMDGNMTVKRADWASYCQVNLRQSRNERTLSTREWTMKDPHSWELEFEIELLGPNNGFENWENQFSNQTGWFLDFAIYNPDQTTVFAINGYIEDDFCCAGNTLMPGFLEPSSTNAKVRNRFEGVTYNYNTNNTPKALRAPTSTPHIGASHGR</sequence>
<dbReference type="GO" id="GO:0052170">
    <property type="term" value="P:symbiont-mediated suppression of host innate immune response"/>
    <property type="evidence" value="ECO:0007669"/>
    <property type="project" value="UniProtKB-KW"/>
</dbReference>
<organism evidence="28">
    <name type="scientific">Zymoseptoria comovirus A</name>
    <dbReference type="NCBI Taxonomy" id="2592792"/>
    <lineage>
        <taxon>Viruses</taxon>
        <taxon>Riboviria</taxon>
        <taxon>Orthornavirae</taxon>
        <taxon>Pisuviricota</taxon>
        <taxon>Pisoniviricetes</taxon>
        <taxon>Picornavirales</taxon>
        <taxon>Secoviridae</taxon>
        <taxon>Comovirinae</taxon>
        <taxon>Comovirus</taxon>
    </lineage>
</organism>
<dbReference type="Gene3D" id="2.60.120.20">
    <property type="match status" value="2"/>
</dbReference>
<keyword evidence="18" id="KW-0899">Viral immunoevasion</keyword>
<evidence type="ECO:0000256" key="24">
    <source>
        <dbReference type="ARBA" id="ARBA00046473"/>
    </source>
</evidence>
<evidence type="ECO:0000256" key="25">
    <source>
        <dbReference type="ARBA" id="ARBA00046913"/>
    </source>
</evidence>
<feature type="compositionally biased region" description="Polar residues" evidence="26">
    <location>
        <begin position="1026"/>
        <end position="1038"/>
    </location>
</feature>
<dbReference type="InterPro" id="IPR003182">
    <property type="entry name" value="RNA2_polyprotein"/>
</dbReference>
<evidence type="ECO:0000256" key="4">
    <source>
        <dbReference type="ARBA" id="ARBA00022361"/>
    </source>
</evidence>
<keyword evidence="11" id="KW-0946">Virion</keyword>
<evidence type="ECO:0000256" key="2">
    <source>
        <dbReference type="ARBA" id="ARBA00004328"/>
    </source>
</evidence>
<evidence type="ECO:0000256" key="21">
    <source>
        <dbReference type="ARBA" id="ARBA00032125"/>
    </source>
</evidence>
<evidence type="ECO:0000256" key="8">
    <source>
        <dbReference type="ARBA" id="ARBA00022581"/>
    </source>
</evidence>
<name>A0A7G3KJ42_9SECO</name>
<evidence type="ECO:0000256" key="7">
    <source>
        <dbReference type="ARBA" id="ARBA00022561"/>
    </source>
</evidence>